<dbReference type="EMBL" id="VJZE01000536">
    <property type="protein sequence ID" value="MPY45906.1"/>
    <property type="molecule type" value="Genomic_DNA"/>
</dbReference>
<comment type="caution">
    <text evidence="1">The sequence shown here is derived from an EMBL/GenBank/DDBJ whole genome shotgun (WGS) entry which is preliminary data.</text>
</comment>
<gene>
    <name evidence="1" type="ORF">FNH04_40195</name>
</gene>
<evidence type="ECO:0000313" key="1">
    <source>
        <dbReference type="EMBL" id="MPY45906.1"/>
    </source>
</evidence>
<proteinExistence type="predicted"/>
<reference evidence="1 2" key="1">
    <citation type="submission" date="2019-07" db="EMBL/GenBank/DDBJ databases">
        <title>New species of Amycolatopsis and Streptomyces.</title>
        <authorList>
            <person name="Duangmal K."/>
            <person name="Teo W.F.A."/>
            <person name="Lipun K."/>
        </authorList>
    </citation>
    <scope>NUCLEOTIDE SEQUENCE [LARGE SCALE GENOMIC DNA]</scope>
    <source>
        <strain evidence="1 2">TISTR 2346</strain>
    </source>
</reference>
<accession>A0A5N8WGB4</accession>
<dbReference type="AlphaFoldDB" id="A0A5N8WGB4"/>
<name>A0A5N8WGB4_9ACTN</name>
<organism evidence="1 2">
    <name type="scientific">Streptomyces phyllanthi</name>
    <dbReference type="NCBI Taxonomy" id="1803180"/>
    <lineage>
        <taxon>Bacteria</taxon>
        <taxon>Bacillati</taxon>
        <taxon>Actinomycetota</taxon>
        <taxon>Actinomycetes</taxon>
        <taxon>Kitasatosporales</taxon>
        <taxon>Streptomycetaceae</taxon>
        <taxon>Streptomyces</taxon>
    </lineage>
</organism>
<dbReference type="Proteomes" id="UP000326979">
    <property type="component" value="Unassembled WGS sequence"/>
</dbReference>
<sequence>MAARDRGTSGGTATAVRHWLTPQDVSRLWSVPMGSVYRLASEHEWRRERRAGRSYYDEADVRRTLAARMPTSRSA</sequence>
<protein>
    <submittedName>
        <fullName evidence="1">Helix-turn-helix domain-containing protein</fullName>
    </submittedName>
</protein>
<dbReference type="OrthoDB" id="3400170at2"/>
<evidence type="ECO:0000313" key="2">
    <source>
        <dbReference type="Proteomes" id="UP000326979"/>
    </source>
</evidence>
<keyword evidence="2" id="KW-1185">Reference proteome</keyword>